<evidence type="ECO:0000256" key="1">
    <source>
        <dbReference type="SAM" id="Phobius"/>
    </source>
</evidence>
<dbReference type="AlphaFoldDB" id="A0A0N0BEZ2"/>
<evidence type="ECO:0000313" key="2">
    <source>
        <dbReference type="EMBL" id="KOX72588.1"/>
    </source>
</evidence>
<dbReference type="Proteomes" id="UP000053105">
    <property type="component" value="Unassembled WGS sequence"/>
</dbReference>
<evidence type="ECO:0000313" key="3">
    <source>
        <dbReference type="Proteomes" id="UP000053105"/>
    </source>
</evidence>
<sequence length="126" mass="14441">MPTRSPNVFHALSRLSCHALLSSFSATDTPSLLCLILQERLTFSSRSFSKYHNSTDLPYANQTYHDLKHFTGVKQYVFKDLNFNNSDGNFILVSSCLFVILVSMSYNVEFYMCIGYFEVSNYTKCT</sequence>
<keyword evidence="1" id="KW-0472">Membrane</keyword>
<accession>A0A0N0BEZ2</accession>
<dbReference type="EMBL" id="KQ435817">
    <property type="protein sequence ID" value="KOX72588.1"/>
    <property type="molecule type" value="Genomic_DNA"/>
</dbReference>
<organism evidence="2 3">
    <name type="scientific">Melipona quadrifasciata</name>
    <dbReference type="NCBI Taxonomy" id="166423"/>
    <lineage>
        <taxon>Eukaryota</taxon>
        <taxon>Metazoa</taxon>
        <taxon>Ecdysozoa</taxon>
        <taxon>Arthropoda</taxon>
        <taxon>Hexapoda</taxon>
        <taxon>Insecta</taxon>
        <taxon>Pterygota</taxon>
        <taxon>Neoptera</taxon>
        <taxon>Endopterygota</taxon>
        <taxon>Hymenoptera</taxon>
        <taxon>Apocrita</taxon>
        <taxon>Aculeata</taxon>
        <taxon>Apoidea</taxon>
        <taxon>Anthophila</taxon>
        <taxon>Apidae</taxon>
        <taxon>Melipona</taxon>
    </lineage>
</organism>
<keyword evidence="3" id="KW-1185">Reference proteome</keyword>
<feature type="transmembrane region" description="Helical" evidence="1">
    <location>
        <begin position="90"/>
        <end position="108"/>
    </location>
</feature>
<name>A0A0N0BEZ2_9HYME</name>
<protein>
    <submittedName>
        <fullName evidence="2">Uncharacterized protein</fullName>
    </submittedName>
</protein>
<keyword evidence="1" id="KW-1133">Transmembrane helix</keyword>
<gene>
    <name evidence="2" type="ORF">WN51_02117</name>
</gene>
<reference evidence="2 3" key="1">
    <citation type="submission" date="2015-07" db="EMBL/GenBank/DDBJ databases">
        <title>The genome of Melipona quadrifasciata.</title>
        <authorList>
            <person name="Pan H."/>
            <person name="Kapheim K."/>
        </authorList>
    </citation>
    <scope>NUCLEOTIDE SEQUENCE [LARGE SCALE GENOMIC DNA]</scope>
    <source>
        <strain evidence="2">0111107301</strain>
        <tissue evidence="2">Whole body</tissue>
    </source>
</reference>
<proteinExistence type="predicted"/>
<keyword evidence="1" id="KW-0812">Transmembrane</keyword>